<dbReference type="InterPro" id="IPR010929">
    <property type="entry name" value="PDR_CDR_ABC"/>
</dbReference>
<evidence type="ECO:0000256" key="2">
    <source>
        <dbReference type="ARBA" id="ARBA00022448"/>
    </source>
</evidence>
<dbReference type="VEuPathDB" id="FungiDB:sscle_02g019530"/>
<organism evidence="5 6">
    <name type="scientific">Sclerotinia sclerotiorum (strain ATCC 18683 / 1980 / Ss-1)</name>
    <name type="common">White mold</name>
    <name type="synonym">Whetzelinia sclerotiorum</name>
    <dbReference type="NCBI Taxonomy" id="665079"/>
    <lineage>
        <taxon>Eukaryota</taxon>
        <taxon>Fungi</taxon>
        <taxon>Dikarya</taxon>
        <taxon>Ascomycota</taxon>
        <taxon>Pezizomycotina</taxon>
        <taxon>Leotiomycetes</taxon>
        <taxon>Helotiales</taxon>
        <taxon>Sclerotiniaceae</taxon>
        <taxon>Sclerotinia</taxon>
    </lineage>
</organism>
<accession>A0A1D9PY02</accession>
<dbReference type="AlphaFoldDB" id="A0A1D9PY02"/>
<comment type="similarity">
    <text evidence="1">Belongs to the ABC transporter superfamily. ABCG family. PDR (TC 3.A.1.205) subfamily.</text>
</comment>
<keyword evidence="3" id="KW-0472">Membrane</keyword>
<dbReference type="GO" id="GO:0016020">
    <property type="term" value="C:membrane"/>
    <property type="evidence" value="ECO:0007669"/>
    <property type="project" value="InterPro"/>
</dbReference>
<dbReference type="Proteomes" id="UP000177798">
    <property type="component" value="Chromosome 2"/>
</dbReference>
<evidence type="ECO:0000313" key="5">
    <source>
        <dbReference type="EMBL" id="APA07183.1"/>
    </source>
</evidence>
<evidence type="ECO:0000313" key="6">
    <source>
        <dbReference type="Proteomes" id="UP000177798"/>
    </source>
</evidence>
<dbReference type="GO" id="GO:0042626">
    <property type="term" value="F:ATPase-coupled transmembrane transporter activity"/>
    <property type="evidence" value="ECO:0007669"/>
    <property type="project" value="InterPro"/>
</dbReference>
<gene>
    <name evidence="5" type="ORF">sscle_02g019530</name>
</gene>
<dbReference type="EMBL" id="CP017815">
    <property type="protein sequence ID" value="APA07183.1"/>
    <property type="molecule type" value="Genomic_DNA"/>
</dbReference>
<keyword evidence="2" id="KW-0813">Transport</keyword>
<evidence type="ECO:0000259" key="4">
    <source>
        <dbReference type="Pfam" id="PF06422"/>
    </source>
</evidence>
<dbReference type="SUPFAM" id="SSF52540">
    <property type="entry name" value="P-loop containing nucleoside triphosphate hydrolases"/>
    <property type="match status" value="1"/>
</dbReference>
<evidence type="ECO:0000256" key="1">
    <source>
        <dbReference type="ARBA" id="ARBA00006012"/>
    </source>
</evidence>
<keyword evidence="3" id="KW-1133">Transmembrane helix</keyword>
<reference evidence="6" key="1">
    <citation type="journal article" date="2017" name="Genome Biol. Evol.">
        <title>The complete genome sequence of the phytopathogenic fungus Sclerotinia sclerotiorum reveals insights into the genome architecture of broad host range pathogens.</title>
        <authorList>
            <person name="Derbyshire M."/>
            <person name="Denton-Giles M."/>
            <person name="Hegedus D."/>
            <person name="Seifbarghy S."/>
            <person name="Rollins J."/>
            <person name="van Kan J."/>
            <person name="Seidl M.F."/>
            <person name="Faino L."/>
            <person name="Mbengue M."/>
            <person name="Navaud O."/>
            <person name="Raffaele S."/>
            <person name="Hammond-Kosack K."/>
            <person name="Heard S."/>
            <person name="Oliver R."/>
        </authorList>
    </citation>
    <scope>NUCLEOTIDE SEQUENCE [LARGE SCALE GENOMIC DNA]</scope>
    <source>
        <strain evidence="6">ATCC 18683 / 1980 / Ss-1</strain>
    </source>
</reference>
<sequence>MWSLEFCIGVDSDNLHELAQGSRISCSSTTPTGPGYSKQAGMGGKICPVVGAKSGESNIQGSSYLLLKYGYEPSHLWMNFGIITALMIIFCAIHLLATEYILAQRWRGELLLFHRGHGKKQSQRVLDAENRDVSPIFAQDIENQVASEGFDKHSEAILRPSSVLHWNNLSYEEQTKKERKKILGKIGITGAGKTTLLDEYITLPTATVREALEFSASLRRSGSTSRKEKLDYVENVIKVLEMGSYSEAVDGYASRGLNIEQRKRLSIGVELVANPELVLFLDEPTSGLDSQTAWSTCSLLRKIADHGQGVLCTSHNNHSSMSTMRSEKPLAETESREWDSNWAQKWRESTQHQATQQYLQQLTMTSGSLPEGKALKTLVRSEYATSFFPQLVIVTKRIFQEYWRDPKYLY</sequence>
<dbReference type="GO" id="GO:0005524">
    <property type="term" value="F:ATP binding"/>
    <property type="evidence" value="ECO:0007669"/>
    <property type="project" value="InterPro"/>
</dbReference>
<feature type="domain" description="CDR ABC transporter" evidence="4">
    <location>
        <begin position="31"/>
        <end position="121"/>
    </location>
</feature>
<dbReference type="OrthoDB" id="245989at2759"/>
<dbReference type="Pfam" id="PF06422">
    <property type="entry name" value="PDR_CDR"/>
    <property type="match status" value="1"/>
</dbReference>
<dbReference type="PANTHER" id="PTHR19241">
    <property type="entry name" value="ATP-BINDING CASSETTE TRANSPORTER"/>
    <property type="match status" value="1"/>
</dbReference>
<keyword evidence="3" id="KW-0812">Transmembrane</keyword>
<protein>
    <recommendedName>
        <fullName evidence="4">CDR ABC transporter domain-containing protein</fullName>
    </recommendedName>
</protein>
<dbReference type="InterPro" id="IPR027417">
    <property type="entry name" value="P-loop_NTPase"/>
</dbReference>
<dbReference type="Gene3D" id="3.40.50.300">
    <property type="entry name" value="P-loop containing nucleotide triphosphate hydrolases"/>
    <property type="match status" value="1"/>
</dbReference>
<evidence type="ECO:0000256" key="3">
    <source>
        <dbReference type="SAM" id="Phobius"/>
    </source>
</evidence>
<proteinExistence type="inferred from homology"/>
<feature type="transmembrane region" description="Helical" evidence="3">
    <location>
        <begin position="76"/>
        <end position="97"/>
    </location>
</feature>
<name>A0A1D9PY02_SCLS1</name>